<reference evidence="2 3" key="1">
    <citation type="submission" date="2018-10" db="EMBL/GenBank/DDBJ databases">
        <title>Genomic Encyclopedia of Archaeal and Bacterial Type Strains, Phase II (KMG-II): from individual species to whole genera.</title>
        <authorList>
            <person name="Goeker M."/>
        </authorList>
    </citation>
    <scope>NUCLEOTIDE SEQUENCE [LARGE SCALE GENOMIC DNA]</scope>
    <source>
        <strain evidence="2 3">DSM 25217</strain>
    </source>
</reference>
<dbReference type="SUPFAM" id="SSF58104">
    <property type="entry name" value="Methyl-accepting chemotaxis protein (MCP) signaling domain"/>
    <property type="match status" value="1"/>
</dbReference>
<evidence type="ECO:0000313" key="2">
    <source>
        <dbReference type="EMBL" id="RMB08081.1"/>
    </source>
</evidence>
<keyword evidence="3" id="KW-1185">Reference proteome</keyword>
<dbReference type="Proteomes" id="UP000271227">
    <property type="component" value="Unassembled WGS sequence"/>
</dbReference>
<sequence>MAILGVMLEGLGLMLEGALEVLFIQFVRNEHFASGVAFTLIIAAFILAIIELIRSVIPAWFVINTRTKTLDRLFMHNETFEGRRQSFAENYITDIDPALSGTTQNRFFHVVLREPERRLQLAWSEFKETFVDEKNTPIQNTVRPQEFFLGIIKPPSLVKSLGGLFVSIGLLFTFIGIVAVLTAASCSLSAAEGDAVSGICMRLAGSSLHDADAMGGGLAMQNELQGVLTGAASKFYTSIGGLLGSILLRIAASSYGWLLNRGLTRLASRLEEGVVYAPDQKLLVDQLSELQEQSTQLKKFNTDLAVAVGERFERAVQPMATELGAIKASLDTANDRQLKALQEGMGDAIDTMAGGEINKLGATLNTLSQELAGLSGKLQEGGNRAAEQMAKAAERLDGVAAEMDERFAGIAKRLDGAGSSVQEHLDTAANALSTSTAGAIAQMEASSSRSSQALTNAAQTMEKLSATVSDDAASAMRDAMKMATDETRMVAQSIGEDMAQTLKTAGGAWRDTLGDTVEQITALNHSVAQSVSSVSGFNDSLDQISQKSQQSVTSLTGVADSIRAAVDPLSSVIDALQGVVSQVRLGLADFSSTVEKAMEQGRALAEAMAETQEASTEAWEDYAKRFGEVDESLGKVLEDLAAAYQSSAERMQRFVGEIDQGLATGVRDLSGALGPLSNLAEQLEDLTSDLKQNRSEAVNA</sequence>
<feature type="transmembrane region" description="Helical" evidence="1">
    <location>
        <begin position="36"/>
        <end position="63"/>
    </location>
</feature>
<organism evidence="2 3">
    <name type="scientific">Eilatimonas milleporae</name>
    <dbReference type="NCBI Taxonomy" id="911205"/>
    <lineage>
        <taxon>Bacteria</taxon>
        <taxon>Pseudomonadati</taxon>
        <taxon>Pseudomonadota</taxon>
        <taxon>Alphaproteobacteria</taxon>
        <taxon>Kordiimonadales</taxon>
        <taxon>Kordiimonadaceae</taxon>
        <taxon>Eilatimonas</taxon>
    </lineage>
</organism>
<keyword evidence="1" id="KW-0812">Transmembrane</keyword>
<dbReference type="EMBL" id="REFR01000011">
    <property type="protein sequence ID" value="RMB08081.1"/>
    <property type="molecule type" value="Genomic_DNA"/>
</dbReference>
<accession>A0A3M0CE34</accession>
<proteinExistence type="predicted"/>
<evidence type="ECO:0000313" key="3">
    <source>
        <dbReference type="Proteomes" id="UP000271227"/>
    </source>
</evidence>
<name>A0A3M0CE34_9PROT</name>
<keyword evidence="1" id="KW-1133">Transmembrane helix</keyword>
<dbReference type="InParanoid" id="A0A3M0CE34"/>
<keyword evidence="1" id="KW-0472">Membrane</keyword>
<feature type="transmembrane region" description="Helical" evidence="1">
    <location>
        <begin position="161"/>
        <end position="184"/>
    </location>
</feature>
<dbReference type="AlphaFoldDB" id="A0A3M0CE34"/>
<evidence type="ECO:0000256" key="1">
    <source>
        <dbReference type="SAM" id="Phobius"/>
    </source>
</evidence>
<dbReference type="NCBIfam" id="NF033914">
    <property type="entry name" value="antiphage_ZorA_1"/>
    <property type="match status" value="1"/>
</dbReference>
<protein>
    <submittedName>
        <fullName evidence="2">Uncharacterized protein</fullName>
    </submittedName>
</protein>
<gene>
    <name evidence="2" type="ORF">BXY39_2177</name>
</gene>
<comment type="caution">
    <text evidence="2">The sequence shown here is derived from an EMBL/GenBank/DDBJ whole genome shotgun (WGS) entry which is preliminary data.</text>
</comment>